<dbReference type="EMBL" id="MU275882">
    <property type="protein sequence ID" value="KAI0048754.1"/>
    <property type="molecule type" value="Genomic_DNA"/>
</dbReference>
<keyword evidence="2" id="KW-1185">Reference proteome</keyword>
<evidence type="ECO:0000313" key="1">
    <source>
        <dbReference type="EMBL" id="KAI0048754.1"/>
    </source>
</evidence>
<dbReference type="Proteomes" id="UP000814033">
    <property type="component" value="Unassembled WGS sequence"/>
</dbReference>
<sequence length="549" mass="60607">MSLLGAPSELLFHIFAFLEVPDIVSLRQTCKELATLSHDRGVWLDQLHRQQTFLPLPVHTIPLAGLTTPELEHLSVSAFRSHRDWPRDRHTARRLGSTSITPGEYQDIVYLTLMLDRLVLCVYSHGAIVLWDVAEKLGEGRRVVPSLAYWELWGREPWTSAVAVADAENGAIYVTITRAQNRTQQGSATVLMRIPTAELLLNPSLTIGGISPPKGTPKRSPSRDNHPFYDIDTFFGPDAQFVRTIEPTQKLLALSRTPFIDIIHWPSNTGVTIDAQREDLDQLWNGIIGLQFVGPYLLCIKARTVELYAVQHPFPAGLHTYFVSSSLGPPHASSTPPTRPLTTALRPAATHCFPRTNFRGVSVSAPLPGTCHTTLAFLAHDVLRGVFHYRVHIAAEGEQPLLRVELVGLHNMASGVPGFVSAAALGPLGTRGVWVERAKNVTARRVMVFSSPVGEDGDPVAPETDSETQLAQRFESSLQVHDADDEDDEDEDEDVDVDDGQWGLGRPIDAHAVYEVRSYDLREDLIHVAFSEVSGRIALGTRSGDIRVI</sequence>
<accession>A0ACB8RX12</accession>
<gene>
    <name evidence="1" type="ORF">FA95DRAFT_1557676</name>
</gene>
<comment type="caution">
    <text evidence="1">The sequence shown here is derived from an EMBL/GenBank/DDBJ whole genome shotgun (WGS) entry which is preliminary data.</text>
</comment>
<organism evidence="1 2">
    <name type="scientific">Auriscalpium vulgare</name>
    <dbReference type="NCBI Taxonomy" id="40419"/>
    <lineage>
        <taxon>Eukaryota</taxon>
        <taxon>Fungi</taxon>
        <taxon>Dikarya</taxon>
        <taxon>Basidiomycota</taxon>
        <taxon>Agaricomycotina</taxon>
        <taxon>Agaricomycetes</taxon>
        <taxon>Russulales</taxon>
        <taxon>Auriscalpiaceae</taxon>
        <taxon>Auriscalpium</taxon>
    </lineage>
</organism>
<proteinExistence type="predicted"/>
<evidence type="ECO:0000313" key="2">
    <source>
        <dbReference type="Proteomes" id="UP000814033"/>
    </source>
</evidence>
<reference evidence="1" key="1">
    <citation type="submission" date="2021-02" db="EMBL/GenBank/DDBJ databases">
        <authorList>
            <consortium name="DOE Joint Genome Institute"/>
            <person name="Ahrendt S."/>
            <person name="Looney B.P."/>
            <person name="Miyauchi S."/>
            <person name="Morin E."/>
            <person name="Drula E."/>
            <person name="Courty P.E."/>
            <person name="Chicoki N."/>
            <person name="Fauchery L."/>
            <person name="Kohler A."/>
            <person name="Kuo A."/>
            <person name="Labutti K."/>
            <person name="Pangilinan J."/>
            <person name="Lipzen A."/>
            <person name="Riley R."/>
            <person name="Andreopoulos W."/>
            <person name="He G."/>
            <person name="Johnson J."/>
            <person name="Barry K.W."/>
            <person name="Grigoriev I.V."/>
            <person name="Nagy L."/>
            <person name="Hibbett D."/>
            <person name="Henrissat B."/>
            <person name="Matheny P.B."/>
            <person name="Labbe J."/>
            <person name="Martin F."/>
        </authorList>
    </citation>
    <scope>NUCLEOTIDE SEQUENCE</scope>
    <source>
        <strain evidence="1">FP105234-sp</strain>
    </source>
</reference>
<name>A0ACB8RX12_9AGAM</name>
<protein>
    <submittedName>
        <fullName evidence="1">Uncharacterized protein</fullName>
    </submittedName>
</protein>
<reference evidence="1" key="2">
    <citation type="journal article" date="2022" name="New Phytol.">
        <title>Evolutionary transition to the ectomycorrhizal habit in the genomes of a hyperdiverse lineage of mushroom-forming fungi.</title>
        <authorList>
            <person name="Looney B."/>
            <person name="Miyauchi S."/>
            <person name="Morin E."/>
            <person name="Drula E."/>
            <person name="Courty P.E."/>
            <person name="Kohler A."/>
            <person name="Kuo A."/>
            <person name="LaButti K."/>
            <person name="Pangilinan J."/>
            <person name="Lipzen A."/>
            <person name="Riley R."/>
            <person name="Andreopoulos W."/>
            <person name="He G."/>
            <person name="Johnson J."/>
            <person name="Nolan M."/>
            <person name="Tritt A."/>
            <person name="Barry K.W."/>
            <person name="Grigoriev I.V."/>
            <person name="Nagy L.G."/>
            <person name="Hibbett D."/>
            <person name="Henrissat B."/>
            <person name="Matheny P.B."/>
            <person name="Labbe J."/>
            <person name="Martin F.M."/>
        </authorList>
    </citation>
    <scope>NUCLEOTIDE SEQUENCE</scope>
    <source>
        <strain evidence="1">FP105234-sp</strain>
    </source>
</reference>